<comment type="caution">
    <text evidence="2">The sequence shown here is derived from an EMBL/GenBank/DDBJ whole genome shotgun (WGS) entry which is preliminary data.</text>
</comment>
<gene>
    <name evidence="2" type="ORF">A9E74_00682</name>
</gene>
<reference evidence="2 3" key="1">
    <citation type="submission" date="2016-07" db="EMBL/GenBank/DDBJ databases">
        <title>Draft Genome Sequence of Methylophaga muralis Bur 1.</title>
        <authorList>
            <person name="Vasilenko O.V."/>
            <person name="Doronina N.V."/>
            <person name="Shmareva M.N."/>
            <person name="Tarlachkov S.V."/>
            <person name="Mustakhimov I."/>
            <person name="Trotsenko Y.A."/>
        </authorList>
    </citation>
    <scope>NUCLEOTIDE SEQUENCE [LARGE SCALE GENOMIC DNA]</scope>
    <source>
        <strain evidence="2 3">Bur 1</strain>
    </source>
</reference>
<dbReference type="STRING" id="291169.A9E74_00682"/>
<keyword evidence="3" id="KW-1185">Reference proteome</keyword>
<keyword evidence="1" id="KW-1133">Transmembrane helix</keyword>
<dbReference type="InterPro" id="IPR004891">
    <property type="entry name" value="Mercury-R_MerC"/>
</dbReference>
<feature type="transmembrane region" description="Helical" evidence="1">
    <location>
        <begin position="15"/>
        <end position="38"/>
    </location>
</feature>
<evidence type="ECO:0000313" key="2">
    <source>
        <dbReference type="EMBL" id="ODN67574.1"/>
    </source>
</evidence>
<name>A0A1E3GU93_9GAMM</name>
<feature type="transmembrane region" description="Helical" evidence="1">
    <location>
        <begin position="79"/>
        <end position="96"/>
    </location>
</feature>
<organism evidence="2 3">
    <name type="scientific">Methylophaga muralis</name>
    <dbReference type="NCBI Taxonomy" id="291169"/>
    <lineage>
        <taxon>Bacteria</taxon>
        <taxon>Pseudomonadati</taxon>
        <taxon>Pseudomonadota</taxon>
        <taxon>Gammaproteobacteria</taxon>
        <taxon>Thiotrichales</taxon>
        <taxon>Piscirickettsiaceae</taxon>
        <taxon>Methylophaga</taxon>
    </lineage>
</organism>
<accession>A0A1E3GU93</accession>
<evidence type="ECO:0000256" key="1">
    <source>
        <dbReference type="SAM" id="Phobius"/>
    </source>
</evidence>
<dbReference type="EMBL" id="MCRI01000004">
    <property type="protein sequence ID" value="ODN67574.1"/>
    <property type="molecule type" value="Genomic_DNA"/>
</dbReference>
<proteinExistence type="predicted"/>
<evidence type="ECO:0000313" key="3">
    <source>
        <dbReference type="Proteomes" id="UP000094379"/>
    </source>
</evidence>
<dbReference type="GO" id="GO:0015097">
    <property type="term" value="F:mercury ion transmembrane transporter activity"/>
    <property type="evidence" value="ECO:0007669"/>
    <property type="project" value="InterPro"/>
</dbReference>
<dbReference type="RefSeq" id="WP_342670163.1">
    <property type="nucleotide sequence ID" value="NZ_MCRI01000004.1"/>
</dbReference>
<dbReference type="GO" id="GO:0016020">
    <property type="term" value="C:membrane"/>
    <property type="evidence" value="ECO:0007669"/>
    <property type="project" value="InterPro"/>
</dbReference>
<feature type="transmembrane region" description="Helical" evidence="1">
    <location>
        <begin position="50"/>
        <end position="67"/>
    </location>
</feature>
<dbReference type="AlphaFoldDB" id="A0A1E3GU93"/>
<feature type="transmembrane region" description="Helical" evidence="1">
    <location>
        <begin position="102"/>
        <end position="118"/>
    </location>
</feature>
<keyword evidence="1" id="KW-0812">Transmembrane</keyword>
<protein>
    <submittedName>
        <fullName evidence="2">MerC mercury resistance protein</fullName>
    </submittedName>
</protein>
<sequence length="136" mass="14798">MIYHYLTSSVMKDNLAVACSGACMLHCLLTPIVIGFSAAGLLGEWLSSEWVHKLMLVPVVLLALLSLPSSYRQHKNHWPMLLGILGISTMVSALVGPESLETWITISGGILLITAHLWNRNLALQLLPAQRGQVNG</sequence>
<keyword evidence="1" id="KW-0472">Membrane</keyword>
<dbReference type="Pfam" id="PF03203">
    <property type="entry name" value="MerC"/>
    <property type="match status" value="1"/>
</dbReference>
<dbReference type="PATRIC" id="fig|291169.3.peg.684"/>
<dbReference type="Proteomes" id="UP000094379">
    <property type="component" value="Unassembled WGS sequence"/>
</dbReference>